<dbReference type="Proteomes" id="UP000645257">
    <property type="component" value="Unassembled WGS sequence"/>
</dbReference>
<dbReference type="EMBL" id="BMYX01000006">
    <property type="protein sequence ID" value="GGY12056.1"/>
    <property type="molecule type" value="Genomic_DNA"/>
</dbReference>
<evidence type="ECO:0000259" key="5">
    <source>
        <dbReference type="PROSITE" id="PS50931"/>
    </source>
</evidence>
<dbReference type="InterPro" id="IPR000847">
    <property type="entry name" value="LysR_HTH_N"/>
</dbReference>
<dbReference type="Gene3D" id="1.10.10.10">
    <property type="entry name" value="Winged helix-like DNA-binding domain superfamily/Winged helix DNA-binding domain"/>
    <property type="match status" value="1"/>
</dbReference>
<dbReference type="GO" id="GO:0043565">
    <property type="term" value="F:sequence-specific DNA binding"/>
    <property type="evidence" value="ECO:0007669"/>
    <property type="project" value="TreeGrafter"/>
</dbReference>
<keyword evidence="3" id="KW-0238">DNA-binding</keyword>
<dbReference type="GO" id="GO:0003700">
    <property type="term" value="F:DNA-binding transcription factor activity"/>
    <property type="evidence" value="ECO:0007669"/>
    <property type="project" value="InterPro"/>
</dbReference>
<evidence type="ECO:0000256" key="2">
    <source>
        <dbReference type="ARBA" id="ARBA00023015"/>
    </source>
</evidence>
<dbReference type="AlphaFoldDB" id="A0A918P1F4"/>
<comment type="caution">
    <text evidence="6">The sequence shown here is derived from an EMBL/GenBank/DDBJ whole genome shotgun (WGS) entry which is preliminary data.</text>
</comment>
<dbReference type="PANTHER" id="PTHR30537">
    <property type="entry name" value="HTH-TYPE TRANSCRIPTIONAL REGULATOR"/>
    <property type="match status" value="1"/>
</dbReference>
<dbReference type="SUPFAM" id="SSF46785">
    <property type="entry name" value="Winged helix' DNA-binding domain"/>
    <property type="match status" value="1"/>
</dbReference>
<dbReference type="Pfam" id="PF03466">
    <property type="entry name" value="LysR_substrate"/>
    <property type="match status" value="1"/>
</dbReference>
<dbReference type="PRINTS" id="PR00039">
    <property type="entry name" value="HTHLYSR"/>
</dbReference>
<dbReference type="InterPro" id="IPR005119">
    <property type="entry name" value="LysR_subst-bd"/>
</dbReference>
<dbReference type="InterPro" id="IPR058163">
    <property type="entry name" value="LysR-type_TF_proteobact-type"/>
</dbReference>
<dbReference type="SUPFAM" id="SSF53850">
    <property type="entry name" value="Periplasmic binding protein-like II"/>
    <property type="match status" value="1"/>
</dbReference>
<protein>
    <submittedName>
        <fullName evidence="6">LysR family transcriptional regulator</fullName>
    </submittedName>
</protein>
<evidence type="ECO:0000256" key="1">
    <source>
        <dbReference type="ARBA" id="ARBA00009437"/>
    </source>
</evidence>
<proteinExistence type="inferred from homology"/>
<dbReference type="Pfam" id="PF00126">
    <property type="entry name" value="HTH_1"/>
    <property type="match status" value="1"/>
</dbReference>
<evidence type="ECO:0000256" key="3">
    <source>
        <dbReference type="ARBA" id="ARBA00023125"/>
    </source>
</evidence>
<dbReference type="PROSITE" id="PS50931">
    <property type="entry name" value="HTH_LYSR"/>
    <property type="match status" value="1"/>
</dbReference>
<comment type="similarity">
    <text evidence="1">Belongs to the LysR transcriptional regulatory family.</text>
</comment>
<keyword evidence="4" id="KW-0804">Transcription</keyword>
<accession>A0A918P1F4</accession>
<keyword evidence="7" id="KW-1185">Reference proteome</keyword>
<dbReference type="CDD" id="cd08432">
    <property type="entry name" value="PBP2_GcdR_TrpI_HvrB_AmpR_like"/>
    <property type="match status" value="1"/>
</dbReference>
<reference evidence="6" key="1">
    <citation type="journal article" date="2014" name="Int. J. Syst. Evol. Microbiol.">
        <title>Complete genome sequence of Corynebacterium casei LMG S-19264T (=DSM 44701T), isolated from a smear-ripened cheese.</title>
        <authorList>
            <consortium name="US DOE Joint Genome Institute (JGI-PGF)"/>
            <person name="Walter F."/>
            <person name="Albersmeier A."/>
            <person name="Kalinowski J."/>
            <person name="Ruckert C."/>
        </authorList>
    </citation>
    <scope>NUCLEOTIDE SEQUENCE</scope>
    <source>
        <strain evidence="6">KCTC 32182</strain>
    </source>
</reference>
<evidence type="ECO:0000256" key="4">
    <source>
        <dbReference type="ARBA" id="ARBA00023163"/>
    </source>
</evidence>
<keyword evidence="2" id="KW-0805">Transcription regulation</keyword>
<dbReference type="Gene3D" id="3.40.190.10">
    <property type="entry name" value="Periplasmic binding protein-like II"/>
    <property type="match status" value="2"/>
</dbReference>
<gene>
    <name evidence="6" type="ORF">GCM10011289_13860</name>
</gene>
<name>A0A918P1F4_9NEIS</name>
<dbReference type="FunFam" id="1.10.10.10:FF:000001">
    <property type="entry name" value="LysR family transcriptional regulator"/>
    <property type="match status" value="1"/>
</dbReference>
<dbReference type="RefSeq" id="WP_189532655.1">
    <property type="nucleotide sequence ID" value="NZ_BMYX01000006.1"/>
</dbReference>
<reference evidence="6" key="2">
    <citation type="submission" date="2020-09" db="EMBL/GenBank/DDBJ databases">
        <authorList>
            <person name="Sun Q."/>
            <person name="Kim S."/>
        </authorList>
    </citation>
    <scope>NUCLEOTIDE SEQUENCE</scope>
    <source>
        <strain evidence="6">KCTC 32182</strain>
    </source>
</reference>
<dbReference type="InterPro" id="IPR036388">
    <property type="entry name" value="WH-like_DNA-bd_sf"/>
</dbReference>
<evidence type="ECO:0000313" key="7">
    <source>
        <dbReference type="Proteomes" id="UP000645257"/>
    </source>
</evidence>
<evidence type="ECO:0000313" key="6">
    <source>
        <dbReference type="EMBL" id="GGY12056.1"/>
    </source>
</evidence>
<sequence>MSRPDLPPLFALRAFEAAARLESFSEAAGELCLSSGAIAHQIRQLESWLGMPLFTRLTRGVRLTAAGRRYASQVTALLDALAEASSALRHEAHESRAVTVSAMPSLVTRWLMPRLPDFLAGHPGVEVRVLAAVKPSDLTRDAVDVAIRLGSGPYPGLQDDILFGEAFVALASPAFLARHPVPRPEALPGLPLLHDVIIAQIDRQTDWKKWLAAVGVPVSGRLPGSLFSHTYLTLEAAAAGQGVAIASRPLLGNFVSSGLLVELFGGLSVQGPYHYHLLRLPEAESRPQVKAFCAWVRDEAGKTTA</sequence>
<organism evidence="6 7">
    <name type="scientific">Paludibacterium paludis</name>
    <dbReference type="NCBI Taxonomy" id="1225769"/>
    <lineage>
        <taxon>Bacteria</taxon>
        <taxon>Pseudomonadati</taxon>
        <taxon>Pseudomonadota</taxon>
        <taxon>Betaproteobacteria</taxon>
        <taxon>Neisseriales</taxon>
        <taxon>Chromobacteriaceae</taxon>
        <taxon>Paludibacterium</taxon>
    </lineage>
</organism>
<dbReference type="InterPro" id="IPR036390">
    <property type="entry name" value="WH_DNA-bd_sf"/>
</dbReference>
<feature type="domain" description="HTH lysR-type" evidence="5">
    <location>
        <begin position="7"/>
        <end position="64"/>
    </location>
</feature>
<dbReference type="PANTHER" id="PTHR30537:SF79">
    <property type="entry name" value="TRANSCRIPTIONAL REGULATOR-RELATED"/>
    <property type="match status" value="1"/>
</dbReference>
<dbReference type="GO" id="GO:0006351">
    <property type="term" value="P:DNA-templated transcription"/>
    <property type="evidence" value="ECO:0007669"/>
    <property type="project" value="TreeGrafter"/>
</dbReference>